<dbReference type="Pfam" id="PF07510">
    <property type="entry name" value="GmrSD_C"/>
    <property type="match status" value="1"/>
</dbReference>
<dbReference type="Proteomes" id="UP000029707">
    <property type="component" value="Unassembled WGS sequence"/>
</dbReference>
<dbReference type="OrthoDB" id="9798761at2"/>
<dbReference type="RefSeq" id="WP_034362403.1">
    <property type="nucleotide sequence ID" value="NZ_CAJUDB010000008.1"/>
</dbReference>
<comment type="caution">
    <text evidence="3">The sequence shown here is derived from an EMBL/GenBank/DDBJ whole genome shotgun (WGS) entry which is preliminary data.</text>
</comment>
<dbReference type="AlphaFoldDB" id="A0A4U8TS68"/>
<reference evidence="3 4" key="1">
    <citation type="journal article" date="2014" name="Genome Announc.">
        <title>Draft genome sequences of eight enterohepatic helicobacter species isolated from both laboratory and wild rodents.</title>
        <authorList>
            <person name="Sheh A."/>
            <person name="Shen Z."/>
            <person name="Fox J.G."/>
        </authorList>
    </citation>
    <scope>NUCLEOTIDE SEQUENCE [LARGE SCALE GENOMIC DNA]</scope>
    <source>
        <strain evidence="3 4">MIT 01-6451</strain>
    </source>
</reference>
<organism evidence="3 4">
    <name type="scientific">Helicobacter japonicus</name>
    <dbReference type="NCBI Taxonomy" id="425400"/>
    <lineage>
        <taxon>Bacteria</taxon>
        <taxon>Pseudomonadati</taxon>
        <taxon>Campylobacterota</taxon>
        <taxon>Epsilonproteobacteria</taxon>
        <taxon>Campylobacterales</taxon>
        <taxon>Helicobacteraceae</taxon>
        <taxon>Helicobacter</taxon>
    </lineage>
</organism>
<dbReference type="Pfam" id="PF03235">
    <property type="entry name" value="GmrSD_N"/>
    <property type="match status" value="1"/>
</dbReference>
<evidence type="ECO:0000259" key="1">
    <source>
        <dbReference type="Pfam" id="PF03235"/>
    </source>
</evidence>
<dbReference type="PANTHER" id="PTHR35149:SF2">
    <property type="entry name" value="DUF262 DOMAIN-CONTAINING PROTEIN"/>
    <property type="match status" value="1"/>
</dbReference>
<keyword evidence="4" id="KW-1185">Reference proteome</keyword>
<dbReference type="InterPro" id="IPR004919">
    <property type="entry name" value="GmrSD_N"/>
</dbReference>
<dbReference type="PANTHER" id="PTHR35149">
    <property type="entry name" value="SLL5132 PROTEIN"/>
    <property type="match status" value="1"/>
</dbReference>
<feature type="domain" description="GmrSD restriction endonucleases N-terminal" evidence="1">
    <location>
        <begin position="11"/>
        <end position="245"/>
    </location>
</feature>
<dbReference type="STRING" id="425400.LS65_06105"/>
<accession>A0A4U8TS68</accession>
<evidence type="ECO:0000313" key="3">
    <source>
        <dbReference type="EMBL" id="TLE03374.1"/>
    </source>
</evidence>
<dbReference type="EMBL" id="JRMQ02000001">
    <property type="protein sequence ID" value="TLE03374.1"/>
    <property type="molecule type" value="Genomic_DNA"/>
</dbReference>
<proteinExistence type="predicted"/>
<gene>
    <name evidence="3" type="ORF">LS65_000980</name>
</gene>
<dbReference type="InterPro" id="IPR011089">
    <property type="entry name" value="GmrSD_C"/>
</dbReference>
<sequence>MSLKPKDKNIAEVFKQVDYEIDFYQREYKWNDKELHYKPVQSLLEYIFYRFNLDYKKDLDPTPENLNNYEWYYLNTYITNEINGKKFIVDGQQRLTTLTLIHIVLFHLAKEYQLPDNLIDTLQRSIYDSTDFGVCYCMGVGDRKEAIENLFKNNLSNLKDKSQYASLSERNIYENYQIIVKFLKKEILNNEDIKNKLHFFILYFRNKIYLIEIQIQKSKDVPMVFEVINDRGIPLEPYEILKGKILGQIDKKEIQKYLKIWDKQTNQLAEYFEDHIDFFFSDYFKSKFADNPNQYDELGNEKYCRVIFNDEFNQKINLKHNPKEVKKFIEYDFLYYSQVYVLLLKKYWEYDKDYQNIYFNKLNDIDKQFPLILSALTFNDTQESEKINLVAKLFDRNFVILNLTNSYNSNRFNDSMINLIINIRNKDFESIKASFDKQLLKDIAYSKNLDNIQEPFQYEFFKNVGYENLTKKFLRYFFARVEHYLAENSNQTVKSYKELVEQGGKNAYHIEHILSNNEENLKLFNDEEEFRIQRNRLGGLLLFKGKDNQSSSNETYQEKLCSYGVSGTLFSQTLIENFYKSNVDFKQFIQRECLNFKPYNKFGKDEVEQRQQLLFEVAKKIWLCD</sequence>
<evidence type="ECO:0000313" key="4">
    <source>
        <dbReference type="Proteomes" id="UP000029707"/>
    </source>
</evidence>
<feature type="domain" description="GmrSD restriction endonucleases C-terminal" evidence="2">
    <location>
        <begin position="460"/>
        <end position="617"/>
    </location>
</feature>
<evidence type="ECO:0000259" key="2">
    <source>
        <dbReference type="Pfam" id="PF07510"/>
    </source>
</evidence>
<protein>
    <submittedName>
        <fullName evidence="3">DUF262 domain-containing protein</fullName>
    </submittedName>
</protein>
<name>A0A4U8TS68_9HELI</name>